<dbReference type="PANTHER" id="PTHR10566">
    <property type="entry name" value="CHAPERONE-ACTIVITY OF BC1 COMPLEX CABC1 -RELATED"/>
    <property type="match status" value="1"/>
</dbReference>
<keyword evidence="2" id="KW-0812">Transmembrane</keyword>
<keyword evidence="2" id="KW-0472">Membrane</keyword>
<evidence type="ECO:0000313" key="4">
    <source>
        <dbReference type="EMBL" id="MST61834.1"/>
    </source>
</evidence>
<sequence>MRVSYKYLGRYREIASVLVKYGFGFIVDKLNKDSVAGKIMTKAPKDDVKAMTTGQRLRRAFEELGPTYIKIGQIVSTRKDLFDDEIIEELSKLRDDVEPFDDTIAMGIIEEELGSSIEDVFSFISSKPIAAASIGQVYEGVLKDGKKVVIKVQRPGIDNIIKADISILKRISSNLDMFKKDWNIDIYELISEMEIQLIRELDYKFEAVNGMKLGSIFKHSREVVIPEIYNDYTTKKMLVMEKIEGICLSDIDRHNKSDHEKRAIVERGVKSFFRQVMTCGFFHADPHPGNIFIMDDDRIAYVDFGMIGIIDDRTLSYLNQLILSSTNKNIDKIIRILTDMNALPANNNDEMLRRDLLFLIHYYYDIPFDKLSIAEILDEVFRFMRNYRITLPSQLVILGKTMITLEGTARGLYEDFSVETIASSYLKYYRQEKLDLKRNLKNAKYNLDEYYYDLIRVPNQIKTILGILEKNNMKLDIGEFRSPKLEESIRKLMTLISMSITLAACIIGSSLILASSNIEKNATIRYVSISGFILSFIIGIVLIFMILKNNYKNR</sequence>
<feature type="transmembrane region" description="Helical" evidence="2">
    <location>
        <begin position="526"/>
        <end position="547"/>
    </location>
</feature>
<organism evidence="4 5">
    <name type="scientific">Peptostreptococcus porci</name>
    <dbReference type="NCBI Taxonomy" id="2652282"/>
    <lineage>
        <taxon>Bacteria</taxon>
        <taxon>Bacillati</taxon>
        <taxon>Bacillota</taxon>
        <taxon>Clostridia</taxon>
        <taxon>Peptostreptococcales</taxon>
        <taxon>Peptostreptococcaceae</taxon>
        <taxon>Peptostreptococcus</taxon>
    </lineage>
</organism>
<dbReference type="SUPFAM" id="SSF56112">
    <property type="entry name" value="Protein kinase-like (PK-like)"/>
    <property type="match status" value="1"/>
</dbReference>
<keyword evidence="4" id="KW-0808">Transferase</keyword>
<evidence type="ECO:0000259" key="3">
    <source>
        <dbReference type="PROSITE" id="PS50011"/>
    </source>
</evidence>
<evidence type="ECO:0000256" key="2">
    <source>
        <dbReference type="SAM" id="Phobius"/>
    </source>
</evidence>
<feature type="transmembrane region" description="Helical" evidence="2">
    <location>
        <begin position="492"/>
        <end position="514"/>
    </location>
</feature>
<feature type="domain" description="Protein kinase" evidence="3">
    <location>
        <begin position="123"/>
        <end position="451"/>
    </location>
</feature>
<dbReference type="EMBL" id="VUNE01000001">
    <property type="protein sequence ID" value="MST61834.1"/>
    <property type="molecule type" value="Genomic_DNA"/>
</dbReference>
<dbReference type="RefSeq" id="WP_154537213.1">
    <property type="nucleotide sequence ID" value="NZ_JAXDWS010000025.1"/>
</dbReference>
<gene>
    <name evidence="4" type="ORF">FYJ71_02450</name>
</gene>
<dbReference type="GO" id="GO:0005524">
    <property type="term" value="F:ATP binding"/>
    <property type="evidence" value="ECO:0007669"/>
    <property type="project" value="InterPro"/>
</dbReference>
<dbReference type="Proteomes" id="UP000440713">
    <property type="component" value="Unassembled WGS sequence"/>
</dbReference>
<comment type="caution">
    <text evidence="4">The sequence shown here is derived from an EMBL/GenBank/DDBJ whole genome shotgun (WGS) entry which is preliminary data.</text>
</comment>
<keyword evidence="4" id="KW-0418">Kinase</keyword>
<dbReference type="AlphaFoldDB" id="A0A6N7XER3"/>
<dbReference type="Gene3D" id="1.10.510.10">
    <property type="entry name" value="Transferase(Phosphotransferase) domain 1"/>
    <property type="match status" value="1"/>
</dbReference>
<reference evidence="4 5" key="1">
    <citation type="submission" date="2019-08" db="EMBL/GenBank/DDBJ databases">
        <title>In-depth cultivation of the pig gut microbiome towards novel bacterial diversity and tailored functional studies.</title>
        <authorList>
            <person name="Wylensek D."/>
            <person name="Hitch T.C.A."/>
            <person name="Clavel T."/>
        </authorList>
    </citation>
    <scope>NUCLEOTIDE SEQUENCE [LARGE SCALE GENOMIC DNA]</scope>
    <source>
        <strain evidence="4 5">WCA-SAB-591-4A-A</strain>
    </source>
</reference>
<keyword evidence="5" id="KW-1185">Reference proteome</keyword>
<dbReference type="InterPro" id="IPR000719">
    <property type="entry name" value="Prot_kinase_dom"/>
</dbReference>
<evidence type="ECO:0000256" key="1">
    <source>
        <dbReference type="ARBA" id="ARBA00009670"/>
    </source>
</evidence>
<dbReference type="InterPro" id="IPR050154">
    <property type="entry name" value="UbiB_kinase"/>
</dbReference>
<dbReference type="InterPro" id="IPR011009">
    <property type="entry name" value="Kinase-like_dom_sf"/>
</dbReference>
<protein>
    <submittedName>
        <fullName evidence="4">AarF/ABC1/UbiB kinase family protein</fullName>
    </submittedName>
</protein>
<accession>A0A6N7XER3</accession>
<dbReference type="PROSITE" id="PS50011">
    <property type="entry name" value="PROTEIN_KINASE_DOM"/>
    <property type="match status" value="1"/>
</dbReference>
<dbReference type="Pfam" id="PF03109">
    <property type="entry name" value="ABC1"/>
    <property type="match status" value="1"/>
</dbReference>
<proteinExistence type="inferred from homology"/>
<dbReference type="CDD" id="cd05121">
    <property type="entry name" value="ABC1_ADCK3-like"/>
    <property type="match status" value="1"/>
</dbReference>
<keyword evidence="2" id="KW-1133">Transmembrane helix</keyword>
<comment type="similarity">
    <text evidence="1">Belongs to the protein kinase superfamily. ADCK protein kinase family.</text>
</comment>
<dbReference type="SMART" id="SM00220">
    <property type="entry name" value="S_TKc"/>
    <property type="match status" value="1"/>
</dbReference>
<dbReference type="GO" id="GO:0004672">
    <property type="term" value="F:protein kinase activity"/>
    <property type="evidence" value="ECO:0007669"/>
    <property type="project" value="InterPro"/>
</dbReference>
<dbReference type="PANTHER" id="PTHR10566:SF113">
    <property type="entry name" value="PROTEIN ACTIVITY OF BC1 COMPLEX KINASE 7, CHLOROPLASTIC"/>
    <property type="match status" value="1"/>
</dbReference>
<name>A0A6N7XER3_9FIRM</name>
<dbReference type="InterPro" id="IPR004147">
    <property type="entry name" value="ABC1_dom"/>
</dbReference>
<evidence type="ECO:0000313" key="5">
    <source>
        <dbReference type="Proteomes" id="UP000440713"/>
    </source>
</evidence>